<comment type="caution">
    <text evidence="2">The sequence shown here is derived from an EMBL/GenBank/DDBJ whole genome shotgun (WGS) entry which is preliminary data.</text>
</comment>
<dbReference type="EMBL" id="JAHMHQ010000001">
    <property type="protein sequence ID" value="KAK1655174.1"/>
    <property type="molecule type" value="Genomic_DNA"/>
</dbReference>
<organism evidence="2 3">
    <name type="scientific">Colletotrichum phormii</name>
    <dbReference type="NCBI Taxonomy" id="359342"/>
    <lineage>
        <taxon>Eukaryota</taxon>
        <taxon>Fungi</taxon>
        <taxon>Dikarya</taxon>
        <taxon>Ascomycota</taxon>
        <taxon>Pezizomycotina</taxon>
        <taxon>Sordariomycetes</taxon>
        <taxon>Hypocreomycetidae</taxon>
        <taxon>Glomerellales</taxon>
        <taxon>Glomerellaceae</taxon>
        <taxon>Colletotrichum</taxon>
        <taxon>Colletotrichum acutatum species complex</taxon>
    </lineage>
</organism>
<gene>
    <name evidence="2" type="ORF">BDP81DRAFT_305</name>
</gene>
<dbReference type="Proteomes" id="UP001243989">
    <property type="component" value="Unassembled WGS sequence"/>
</dbReference>
<evidence type="ECO:0008006" key="4">
    <source>
        <dbReference type="Google" id="ProtNLM"/>
    </source>
</evidence>
<keyword evidence="1" id="KW-0732">Signal</keyword>
<dbReference type="GeneID" id="85468015"/>
<sequence length="160" mass="18469">MAAWTTSRRLLSCVSSFFLVFPLFHLQLRVASTNGPVCWVQTCPARLYCTSSGMKIGESAFSRPIAYLPMRLPYIRTWAGMIFLTIPRSQDTSMAGLLFRWIVFPDLWISQRGYVSMRREEVPHNQAPFQETTRNERPGLESHRPRLIQVWIFGGLRSRG</sequence>
<proteinExistence type="predicted"/>
<dbReference type="AlphaFoldDB" id="A0AAJ0EN24"/>
<evidence type="ECO:0000313" key="3">
    <source>
        <dbReference type="Proteomes" id="UP001243989"/>
    </source>
</evidence>
<evidence type="ECO:0000256" key="1">
    <source>
        <dbReference type="SAM" id="SignalP"/>
    </source>
</evidence>
<evidence type="ECO:0000313" key="2">
    <source>
        <dbReference type="EMBL" id="KAK1655174.1"/>
    </source>
</evidence>
<name>A0AAJ0EN24_9PEZI</name>
<keyword evidence="3" id="KW-1185">Reference proteome</keyword>
<dbReference type="RefSeq" id="XP_060451218.1">
    <property type="nucleotide sequence ID" value="XM_060583153.1"/>
</dbReference>
<reference evidence="2" key="1">
    <citation type="submission" date="2021-06" db="EMBL/GenBank/DDBJ databases">
        <title>Comparative genomics, transcriptomics and evolutionary studies reveal genomic signatures of adaptation to plant cell wall in hemibiotrophic fungi.</title>
        <authorList>
            <consortium name="DOE Joint Genome Institute"/>
            <person name="Baroncelli R."/>
            <person name="Diaz J.F."/>
            <person name="Benocci T."/>
            <person name="Peng M."/>
            <person name="Battaglia E."/>
            <person name="Haridas S."/>
            <person name="Andreopoulos W."/>
            <person name="Labutti K."/>
            <person name="Pangilinan J."/>
            <person name="Floch G.L."/>
            <person name="Makela M.R."/>
            <person name="Henrissat B."/>
            <person name="Grigoriev I.V."/>
            <person name="Crouch J.A."/>
            <person name="De Vries R.P."/>
            <person name="Sukno S.A."/>
            <person name="Thon M.R."/>
        </authorList>
    </citation>
    <scope>NUCLEOTIDE SEQUENCE</scope>
    <source>
        <strain evidence="2">CBS 102054</strain>
    </source>
</reference>
<accession>A0AAJ0EN24</accession>
<protein>
    <recommendedName>
        <fullName evidence="4">Secreted protein</fullName>
    </recommendedName>
</protein>
<feature type="chain" id="PRO_5042506074" description="Secreted protein" evidence="1">
    <location>
        <begin position="34"/>
        <end position="160"/>
    </location>
</feature>
<feature type="signal peptide" evidence="1">
    <location>
        <begin position="1"/>
        <end position="33"/>
    </location>
</feature>